<keyword evidence="2" id="KW-0732">Signal</keyword>
<keyword evidence="1" id="KW-0812">Transmembrane</keyword>
<gene>
    <name evidence="3" type="ORF">CHS0354_001721</name>
</gene>
<comment type="caution">
    <text evidence="3">The sequence shown here is derived from an EMBL/GenBank/DDBJ whole genome shotgun (WGS) entry which is preliminary data.</text>
</comment>
<reference evidence="3" key="1">
    <citation type="journal article" date="2021" name="Genome Biol. Evol.">
        <title>A High-Quality Reference Genome for a Parasitic Bivalve with Doubly Uniparental Inheritance (Bivalvia: Unionida).</title>
        <authorList>
            <person name="Smith C.H."/>
        </authorList>
    </citation>
    <scope>NUCLEOTIDE SEQUENCE</scope>
    <source>
        <strain evidence="3">CHS0354</strain>
    </source>
</reference>
<evidence type="ECO:0000256" key="2">
    <source>
        <dbReference type="SAM" id="SignalP"/>
    </source>
</evidence>
<evidence type="ECO:0000313" key="4">
    <source>
        <dbReference type="Proteomes" id="UP001195483"/>
    </source>
</evidence>
<dbReference type="EMBL" id="JAEAOA010000164">
    <property type="protein sequence ID" value="KAK3584386.1"/>
    <property type="molecule type" value="Genomic_DNA"/>
</dbReference>
<reference evidence="3" key="2">
    <citation type="journal article" date="2021" name="Genome Biol. Evol.">
        <title>Developing a high-quality reference genome for a parasitic bivalve with doubly uniparental inheritance (Bivalvia: Unionida).</title>
        <authorList>
            <person name="Smith C.H."/>
        </authorList>
    </citation>
    <scope>NUCLEOTIDE SEQUENCE</scope>
    <source>
        <strain evidence="3">CHS0354</strain>
        <tissue evidence="3">Mantle</tissue>
    </source>
</reference>
<reference evidence="3" key="3">
    <citation type="submission" date="2023-05" db="EMBL/GenBank/DDBJ databases">
        <authorList>
            <person name="Smith C.H."/>
        </authorList>
    </citation>
    <scope>NUCLEOTIDE SEQUENCE</scope>
    <source>
        <strain evidence="3">CHS0354</strain>
        <tissue evidence="3">Mantle</tissue>
    </source>
</reference>
<keyword evidence="1" id="KW-0472">Membrane</keyword>
<dbReference type="Proteomes" id="UP001195483">
    <property type="component" value="Unassembled WGS sequence"/>
</dbReference>
<keyword evidence="4" id="KW-1185">Reference proteome</keyword>
<feature type="chain" id="PRO_5041912920" evidence="2">
    <location>
        <begin position="23"/>
        <end position="106"/>
    </location>
</feature>
<keyword evidence="1" id="KW-1133">Transmembrane helix</keyword>
<dbReference type="AlphaFoldDB" id="A0AAE0VNR1"/>
<feature type="signal peptide" evidence="2">
    <location>
        <begin position="1"/>
        <end position="22"/>
    </location>
</feature>
<protein>
    <submittedName>
        <fullName evidence="3">Uncharacterized protein</fullName>
    </submittedName>
</protein>
<name>A0AAE0VNR1_9BIVA</name>
<organism evidence="3 4">
    <name type="scientific">Potamilus streckersoni</name>
    <dbReference type="NCBI Taxonomy" id="2493646"/>
    <lineage>
        <taxon>Eukaryota</taxon>
        <taxon>Metazoa</taxon>
        <taxon>Spiralia</taxon>
        <taxon>Lophotrochozoa</taxon>
        <taxon>Mollusca</taxon>
        <taxon>Bivalvia</taxon>
        <taxon>Autobranchia</taxon>
        <taxon>Heteroconchia</taxon>
        <taxon>Palaeoheterodonta</taxon>
        <taxon>Unionida</taxon>
        <taxon>Unionoidea</taxon>
        <taxon>Unionidae</taxon>
        <taxon>Ambleminae</taxon>
        <taxon>Lampsilini</taxon>
        <taxon>Potamilus</taxon>
    </lineage>
</organism>
<sequence length="106" mass="11563">MSITSAVVVVFLVGLAGQQARAITTCKYNYTCPVYEYCTYNTRTCDDICCDDTTKSYDAVCCTSNTVVVAGGTTVGIIAGLVLLCILCYLWRRSRRVVTTVTTVVY</sequence>
<accession>A0AAE0VNR1</accession>
<proteinExistence type="predicted"/>
<feature type="transmembrane region" description="Helical" evidence="1">
    <location>
        <begin position="67"/>
        <end position="91"/>
    </location>
</feature>
<evidence type="ECO:0000256" key="1">
    <source>
        <dbReference type="SAM" id="Phobius"/>
    </source>
</evidence>
<evidence type="ECO:0000313" key="3">
    <source>
        <dbReference type="EMBL" id="KAK3584386.1"/>
    </source>
</evidence>